<keyword evidence="6" id="KW-0143">Chaperone</keyword>
<dbReference type="Proteomes" id="UP000037997">
    <property type="component" value="Unassembled WGS sequence"/>
</dbReference>
<evidence type="ECO:0000256" key="4">
    <source>
        <dbReference type="ARBA" id="ARBA00022490"/>
    </source>
</evidence>
<dbReference type="GeneID" id="93196637"/>
<dbReference type="InterPro" id="IPR046357">
    <property type="entry name" value="PPIase_dom_sf"/>
</dbReference>
<evidence type="ECO:0000313" key="12">
    <source>
        <dbReference type="EMBL" id="KPH56143.1"/>
    </source>
</evidence>
<evidence type="ECO:0000256" key="8">
    <source>
        <dbReference type="ARBA" id="ARBA00037071"/>
    </source>
</evidence>
<comment type="similarity">
    <text evidence="3 10">Belongs to the FKBP-type PPIase family.</text>
</comment>
<gene>
    <name evidence="13" type="primary">slyD</name>
    <name evidence="12" type="ORF">HPU229334_03605</name>
    <name evidence="13" type="ORF">NCTC13156_00555</name>
</gene>
<dbReference type="AlphaFoldDB" id="A0A0N1MRI1"/>
<evidence type="ECO:0000256" key="1">
    <source>
        <dbReference type="ARBA" id="ARBA00000971"/>
    </source>
</evidence>
<dbReference type="EC" id="5.2.1.8" evidence="10"/>
<dbReference type="InterPro" id="IPR001179">
    <property type="entry name" value="PPIase_FKBP_dom"/>
</dbReference>
<dbReference type="PANTHER" id="PTHR47861:SF3">
    <property type="entry name" value="FKBP-TYPE PEPTIDYL-PROLYL CIS-TRANS ISOMERASE SLYD"/>
    <property type="match status" value="1"/>
</dbReference>
<dbReference type="Proteomes" id="UP000255269">
    <property type="component" value="Unassembled WGS sequence"/>
</dbReference>
<evidence type="ECO:0000256" key="2">
    <source>
        <dbReference type="ARBA" id="ARBA00004496"/>
    </source>
</evidence>
<name>A0A0N1MRI1_9HELI</name>
<organism evidence="12 14">
    <name type="scientific">Helicobacter pullorum</name>
    <dbReference type="NCBI Taxonomy" id="35818"/>
    <lineage>
        <taxon>Bacteria</taxon>
        <taxon>Pseudomonadati</taxon>
        <taxon>Campylobacterota</taxon>
        <taxon>Epsilonproteobacteria</taxon>
        <taxon>Campylobacterales</taxon>
        <taxon>Helicobacteraceae</taxon>
        <taxon>Helicobacter</taxon>
    </lineage>
</organism>
<comment type="catalytic activity">
    <reaction evidence="1 9 10">
        <text>[protein]-peptidylproline (omega=180) = [protein]-peptidylproline (omega=0)</text>
        <dbReference type="Rhea" id="RHEA:16237"/>
        <dbReference type="Rhea" id="RHEA-COMP:10747"/>
        <dbReference type="Rhea" id="RHEA-COMP:10748"/>
        <dbReference type="ChEBI" id="CHEBI:83833"/>
        <dbReference type="ChEBI" id="CHEBI:83834"/>
        <dbReference type="EC" id="5.2.1.8"/>
    </reaction>
</comment>
<reference evidence="13 15" key="2">
    <citation type="submission" date="2018-06" db="EMBL/GenBank/DDBJ databases">
        <authorList>
            <consortium name="Pathogen Informatics"/>
            <person name="Doyle S."/>
        </authorList>
    </citation>
    <scope>NUCLEOTIDE SEQUENCE [LARGE SCALE GENOMIC DNA]</scope>
    <source>
        <strain evidence="13 15">NCTC13156</strain>
    </source>
</reference>
<dbReference type="PATRIC" id="fig|35818.11.peg.713"/>
<evidence type="ECO:0000313" key="14">
    <source>
        <dbReference type="Proteomes" id="UP000037997"/>
    </source>
</evidence>
<dbReference type="GO" id="GO:0003755">
    <property type="term" value="F:peptidyl-prolyl cis-trans isomerase activity"/>
    <property type="evidence" value="ECO:0007669"/>
    <property type="project" value="UniProtKB-UniRule"/>
</dbReference>
<dbReference type="PROSITE" id="PS50059">
    <property type="entry name" value="FKBP_PPIASE"/>
    <property type="match status" value="1"/>
</dbReference>
<dbReference type="GO" id="GO:0042026">
    <property type="term" value="P:protein refolding"/>
    <property type="evidence" value="ECO:0007669"/>
    <property type="project" value="UniProtKB-ARBA"/>
</dbReference>
<comment type="function">
    <text evidence="8">Also involved in hydrogenase metallocenter assembly, probably by participating in the nickel insertion step. This function in hydrogenase biosynthesis requires chaperone activity and the presence of the metal-binding domain, but not PPIase activity.</text>
</comment>
<dbReference type="EMBL" id="JNOC01000017">
    <property type="protein sequence ID" value="KPH56143.1"/>
    <property type="molecule type" value="Genomic_DNA"/>
</dbReference>
<sequence length="171" mass="18504">MIDKNQVVSIEYEVKENGTDKVLDSNVGGKPLEFIMGSGQIIKGLEEAIAEMSVGDKKEVIVAPVNAYGEYISDYIQEVPRDQFVGIDLQEGMTLFGQGENGETVQVIVKDFNDEVVIVDYNHPLAGKELNFVVTILDAREATEKELACGLHHHEHHNGGGCCGGGGCGCH</sequence>
<dbReference type="GO" id="GO:0005737">
    <property type="term" value="C:cytoplasm"/>
    <property type="evidence" value="ECO:0007669"/>
    <property type="project" value="UniProtKB-SubCell"/>
</dbReference>
<keyword evidence="5 9" id="KW-0697">Rotamase</keyword>
<evidence type="ECO:0000313" key="13">
    <source>
        <dbReference type="EMBL" id="STQ87735.1"/>
    </source>
</evidence>
<comment type="subcellular location">
    <subcellularLocation>
        <location evidence="2">Cytoplasm</location>
    </subcellularLocation>
</comment>
<evidence type="ECO:0000256" key="6">
    <source>
        <dbReference type="ARBA" id="ARBA00023186"/>
    </source>
</evidence>
<evidence type="ECO:0000259" key="11">
    <source>
        <dbReference type="PROSITE" id="PS50059"/>
    </source>
</evidence>
<evidence type="ECO:0000313" key="15">
    <source>
        <dbReference type="Proteomes" id="UP000255269"/>
    </source>
</evidence>
<dbReference type="STRING" id="35818.HPU229336_09075"/>
<dbReference type="Gene3D" id="3.10.50.40">
    <property type="match status" value="1"/>
</dbReference>
<dbReference type="OrthoDB" id="9808891at2"/>
<protein>
    <recommendedName>
        <fullName evidence="10">Peptidyl-prolyl cis-trans isomerase</fullName>
        <ecNumber evidence="10">5.2.1.8</ecNumber>
    </recommendedName>
</protein>
<dbReference type="SUPFAM" id="SSF54534">
    <property type="entry name" value="FKBP-like"/>
    <property type="match status" value="1"/>
</dbReference>
<dbReference type="EMBL" id="UGJF01000001">
    <property type="protein sequence ID" value="STQ87735.1"/>
    <property type="molecule type" value="Genomic_DNA"/>
</dbReference>
<dbReference type="RefSeq" id="WP_005021029.1">
    <property type="nucleotide sequence ID" value="NZ_CABKNZ010000044.1"/>
</dbReference>
<feature type="domain" description="PPIase FKBP-type" evidence="11">
    <location>
        <begin position="5"/>
        <end position="90"/>
    </location>
</feature>
<keyword evidence="4" id="KW-0963">Cytoplasm</keyword>
<dbReference type="PANTHER" id="PTHR47861">
    <property type="entry name" value="FKBP-TYPE PEPTIDYL-PROLYL CIS-TRANS ISOMERASE SLYD"/>
    <property type="match status" value="1"/>
</dbReference>
<dbReference type="Gene3D" id="2.40.10.330">
    <property type="match status" value="1"/>
</dbReference>
<dbReference type="InterPro" id="IPR048261">
    <property type="entry name" value="SlpA/SlyD-like_ins_sf"/>
</dbReference>
<evidence type="ECO:0000256" key="9">
    <source>
        <dbReference type="PROSITE-ProRule" id="PRU00277"/>
    </source>
</evidence>
<proteinExistence type="inferred from homology"/>
<evidence type="ECO:0000256" key="7">
    <source>
        <dbReference type="ARBA" id="ARBA00023235"/>
    </source>
</evidence>
<evidence type="ECO:0000256" key="3">
    <source>
        <dbReference type="ARBA" id="ARBA00006577"/>
    </source>
</evidence>
<accession>A0A0N1MRI1</accession>
<dbReference type="Pfam" id="PF00254">
    <property type="entry name" value="FKBP_C"/>
    <property type="match status" value="1"/>
</dbReference>
<keyword evidence="7 9" id="KW-0413">Isomerase</keyword>
<reference evidence="12 14" key="1">
    <citation type="submission" date="2014-06" db="EMBL/GenBank/DDBJ databases">
        <title>Helicobacter pullorum isolates in fresh chicken meat - phenotypic and genotypic features.</title>
        <authorList>
            <person name="Borges V."/>
            <person name="Santos A."/>
            <person name="Correia C.B."/>
            <person name="Saraiva M."/>
            <person name="Menard A."/>
            <person name="Vieira L."/>
            <person name="Sampaio D.A."/>
            <person name="Gomes J.P."/>
            <person name="Oleastro M."/>
        </authorList>
    </citation>
    <scope>NUCLEOTIDE SEQUENCE [LARGE SCALE GENOMIC DNA]</scope>
    <source>
        <strain evidence="12 14">229334/12</strain>
    </source>
</reference>
<evidence type="ECO:0000256" key="5">
    <source>
        <dbReference type="ARBA" id="ARBA00023110"/>
    </source>
</evidence>
<evidence type="ECO:0000256" key="10">
    <source>
        <dbReference type="RuleBase" id="RU003915"/>
    </source>
</evidence>